<name>A0A432ZEG7_9GAMM</name>
<sequence length="69" mass="7173">MKLTQIAAVVAAVATSASGLAHNHGKHVADEVIAKQRAALAENTACKGFGPQSPRDLDTLVVNNNRIPN</sequence>
<comment type="caution">
    <text evidence="1">The sequence shown here is derived from an EMBL/GenBank/DDBJ whole genome shotgun (WGS) entry which is preliminary data.</text>
</comment>
<dbReference type="EMBL" id="PIQG01000004">
    <property type="protein sequence ID" value="RUO76356.1"/>
    <property type="molecule type" value="Genomic_DNA"/>
</dbReference>
<protein>
    <submittedName>
        <fullName evidence="1">Uncharacterized protein</fullName>
    </submittedName>
</protein>
<dbReference type="RefSeq" id="WP_126828005.1">
    <property type="nucleotide sequence ID" value="NZ_PIQG01000004.1"/>
</dbReference>
<organism evidence="1 2">
    <name type="scientific">Pseudidiomarina taiwanensis</name>
    <dbReference type="NCBI Taxonomy" id="337250"/>
    <lineage>
        <taxon>Bacteria</taxon>
        <taxon>Pseudomonadati</taxon>
        <taxon>Pseudomonadota</taxon>
        <taxon>Gammaproteobacteria</taxon>
        <taxon>Alteromonadales</taxon>
        <taxon>Idiomarinaceae</taxon>
        <taxon>Pseudidiomarina</taxon>
    </lineage>
</organism>
<gene>
    <name evidence="1" type="ORF">CWI83_08305</name>
</gene>
<dbReference type="Proteomes" id="UP000288279">
    <property type="component" value="Unassembled WGS sequence"/>
</dbReference>
<accession>A0A432ZEG7</accession>
<evidence type="ECO:0000313" key="1">
    <source>
        <dbReference type="EMBL" id="RUO76356.1"/>
    </source>
</evidence>
<dbReference type="OrthoDB" id="8902034at2"/>
<keyword evidence="2" id="KW-1185">Reference proteome</keyword>
<evidence type="ECO:0000313" key="2">
    <source>
        <dbReference type="Proteomes" id="UP000288279"/>
    </source>
</evidence>
<reference evidence="1 2" key="1">
    <citation type="journal article" date="2011" name="Front. Microbiol.">
        <title>Genomic signatures of strain selection and enhancement in Bacillus atrophaeus var. globigii, a historical biowarfare simulant.</title>
        <authorList>
            <person name="Gibbons H.S."/>
            <person name="Broomall S.M."/>
            <person name="McNew L.A."/>
            <person name="Daligault H."/>
            <person name="Chapman C."/>
            <person name="Bruce D."/>
            <person name="Karavis M."/>
            <person name="Krepps M."/>
            <person name="McGregor P.A."/>
            <person name="Hong C."/>
            <person name="Park K.H."/>
            <person name="Akmal A."/>
            <person name="Feldman A."/>
            <person name="Lin J.S."/>
            <person name="Chang W.E."/>
            <person name="Higgs B.W."/>
            <person name="Demirev P."/>
            <person name="Lindquist J."/>
            <person name="Liem A."/>
            <person name="Fochler E."/>
            <person name="Read T.D."/>
            <person name="Tapia R."/>
            <person name="Johnson S."/>
            <person name="Bishop-Lilly K.A."/>
            <person name="Detter C."/>
            <person name="Han C."/>
            <person name="Sozhamannan S."/>
            <person name="Rosenzweig C.N."/>
            <person name="Skowronski E.W."/>
        </authorList>
    </citation>
    <scope>NUCLEOTIDE SEQUENCE [LARGE SCALE GENOMIC DNA]</scope>
    <source>
        <strain evidence="1 2">PIT1</strain>
    </source>
</reference>
<proteinExistence type="predicted"/>
<dbReference type="AlphaFoldDB" id="A0A432ZEG7"/>